<dbReference type="Proteomes" id="UP001152622">
    <property type="component" value="Chromosome 19"/>
</dbReference>
<name>A0A9Q1IF28_SYNKA</name>
<dbReference type="AlphaFoldDB" id="A0A9Q1IF28"/>
<organism evidence="2 3">
    <name type="scientific">Synaphobranchus kaupii</name>
    <name type="common">Kaup's arrowtooth eel</name>
    <dbReference type="NCBI Taxonomy" id="118154"/>
    <lineage>
        <taxon>Eukaryota</taxon>
        <taxon>Metazoa</taxon>
        <taxon>Chordata</taxon>
        <taxon>Craniata</taxon>
        <taxon>Vertebrata</taxon>
        <taxon>Euteleostomi</taxon>
        <taxon>Actinopterygii</taxon>
        <taxon>Neopterygii</taxon>
        <taxon>Teleostei</taxon>
        <taxon>Anguilliformes</taxon>
        <taxon>Synaphobranchidae</taxon>
        <taxon>Synaphobranchus</taxon>
    </lineage>
</organism>
<dbReference type="EMBL" id="JAINUF010000019">
    <property type="protein sequence ID" value="KAJ8337352.1"/>
    <property type="molecule type" value="Genomic_DNA"/>
</dbReference>
<gene>
    <name evidence="2" type="ORF">SKAU_G00385720</name>
</gene>
<comment type="caution">
    <text evidence="2">The sequence shown here is derived from an EMBL/GenBank/DDBJ whole genome shotgun (WGS) entry which is preliminary data.</text>
</comment>
<proteinExistence type="predicted"/>
<feature type="region of interest" description="Disordered" evidence="1">
    <location>
        <begin position="49"/>
        <end position="78"/>
    </location>
</feature>
<accession>A0A9Q1IF28</accession>
<keyword evidence="3" id="KW-1185">Reference proteome</keyword>
<evidence type="ECO:0000313" key="3">
    <source>
        <dbReference type="Proteomes" id="UP001152622"/>
    </source>
</evidence>
<sequence>MALRCFASVNEGRIRGAGEGAGAKTHAEAPPSLGPKLLLLRVDSDLPAGGSPQECARRGDPLRLPAGPPEVRSGGGAGRLRRHARASHAKQKAAFPLNASTDIGTAEQRDTAWGQISPRTIGGRWKRQGGRGLRRDKRSIWADEEVIIIKPLGGLLSSYKNSF</sequence>
<evidence type="ECO:0000313" key="2">
    <source>
        <dbReference type="EMBL" id="KAJ8337352.1"/>
    </source>
</evidence>
<evidence type="ECO:0000256" key="1">
    <source>
        <dbReference type="SAM" id="MobiDB-lite"/>
    </source>
</evidence>
<reference evidence="2" key="1">
    <citation type="journal article" date="2023" name="Science">
        <title>Genome structures resolve the early diversification of teleost fishes.</title>
        <authorList>
            <person name="Parey E."/>
            <person name="Louis A."/>
            <person name="Montfort J."/>
            <person name="Bouchez O."/>
            <person name="Roques C."/>
            <person name="Iampietro C."/>
            <person name="Lluch J."/>
            <person name="Castinel A."/>
            <person name="Donnadieu C."/>
            <person name="Desvignes T."/>
            <person name="Floi Bucao C."/>
            <person name="Jouanno E."/>
            <person name="Wen M."/>
            <person name="Mejri S."/>
            <person name="Dirks R."/>
            <person name="Jansen H."/>
            <person name="Henkel C."/>
            <person name="Chen W.J."/>
            <person name="Zahm M."/>
            <person name="Cabau C."/>
            <person name="Klopp C."/>
            <person name="Thompson A.W."/>
            <person name="Robinson-Rechavi M."/>
            <person name="Braasch I."/>
            <person name="Lecointre G."/>
            <person name="Bobe J."/>
            <person name="Postlethwait J.H."/>
            <person name="Berthelot C."/>
            <person name="Roest Crollius H."/>
            <person name="Guiguen Y."/>
        </authorList>
    </citation>
    <scope>NUCLEOTIDE SEQUENCE</scope>
    <source>
        <strain evidence="2">WJC10195</strain>
    </source>
</reference>
<protein>
    <submittedName>
        <fullName evidence="2">Uncharacterized protein</fullName>
    </submittedName>
</protein>